<dbReference type="PANTHER" id="PTHR14084:SF0">
    <property type="entry name" value="KYNURENINASE"/>
    <property type="match status" value="1"/>
</dbReference>
<dbReference type="Gene3D" id="3.90.1150.10">
    <property type="entry name" value="Aspartate Aminotransferase, domain 1"/>
    <property type="match status" value="1"/>
</dbReference>
<dbReference type="GO" id="GO:0005737">
    <property type="term" value="C:cytoplasm"/>
    <property type="evidence" value="ECO:0007669"/>
    <property type="project" value="InterPro"/>
</dbReference>
<evidence type="ECO:0000256" key="4">
    <source>
        <dbReference type="SAM" id="MobiDB-lite"/>
    </source>
</evidence>
<proteinExistence type="predicted"/>
<dbReference type="GO" id="GO:0019441">
    <property type="term" value="P:L-tryptophan catabolic process to kynurenine"/>
    <property type="evidence" value="ECO:0007669"/>
    <property type="project" value="TreeGrafter"/>
</dbReference>
<organism evidence="6 7">
    <name type="scientific">Saccharopolyspora thermophila</name>
    <dbReference type="NCBI Taxonomy" id="89367"/>
    <lineage>
        <taxon>Bacteria</taxon>
        <taxon>Bacillati</taxon>
        <taxon>Actinomycetota</taxon>
        <taxon>Actinomycetes</taxon>
        <taxon>Pseudonocardiales</taxon>
        <taxon>Pseudonocardiaceae</taxon>
        <taxon>Saccharopolyspora</taxon>
    </lineage>
</organism>
<dbReference type="GO" id="GO:0030429">
    <property type="term" value="F:kynureninase activity"/>
    <property type="evidence" value="ECO:0007669"/>
    <property type="project" value="InterPro"/>
</dbReference>
<feature type="region of interest" description="Disordered" evidence="4">
    <location>
        <begin position="387"/>
        <end position="407"/>
    </location>
</feature>
<dbReference type="InterPro" id="IPR015422">
    <property type="entry name" value="PyrdxlP-dep_Trfase_small"/>
</dbReference>
<feature type="compositionally biased region" description="Basic and acidic residues" evidence="4">
    <location>
        <begin position="52"/>
        <end position="70"/>
    </location>
</feature>
<feature type="region of interest" description="Disordered" evidence="4">
    <location>
        <begin position="34"/>
        <end position="70"/>
    </location>
</feature>
<dbReference type="InterPro" id="IPR015421">
    <property type="entry name" value="PyrdxlP-dep_Trfase_major"/>
</dbReference>
<dbReference type="InterPro" id="IPR000192">
    <property type="entry name" value="Aminotrans_V_dom"/>
</dbReference>
<dbReference type="SUPFAM" id="SSF53383">
    <property type="entry name" value="PLP-dependent transferases"/>
    <property type="match status" value="1"/>
</dbReference>
<dbReference type="GO" id="GO:0009435">
    <property type="term" value="P:NAD+ biosynthetic process"/>
    <property type="evidence" value="ECO:0007669"/>
    <property type="project" value="InterPro"/>
</dbReference>
<dbReference type="GO" id="GO:0030170">
    <property type="term" value="F:pyridoxal phosphate binding"/>
    <property type="evidence" value="ECO:0007669"/>
    <property type="project" value="InterPro"/>
</dbReference>
<accession>A0A917K7L1</accession>
<dbReference type="InterPro" id="IPR010111">
    <property type="entry name" value="Kynureninase"/>
</dbReference>
<dbReference type="Proteomes" id="UP000597989">
    <property type="component" value="Unassembled WGS sequence"/>
</dbReference>
<reference evidence="6 7" key="1">
    <citation type="journal article" date="2014" name="Int. J. Syst. Evol. Microbiol.">
        <title>Complete genome sequence of Corynebacterium casei LMG S-19264T (=DSM 44701T), isolated from a smear-ripened cheese.</title>
        <authorList>
            <consortium name="US DOE Joint Genome Institute (JGI-PGF)"/>
            <person name="Walter F."/>
            <person name="Albersmeier A."/>
            <person name="Kalinowski J."/>
            <person name="Ruckert C."/>
        </authorList>
    </citation>
    <scope>NUCLEOTIDE SEQUENCE [LARGE SCALE GENOMIC DNA]</scope>
    <source>
        <strain evidence="6 7">CGMCC 4.7206</strain>
    </source>
</reference>
<evidence type="ECO:0000256" key="3">
    <source>
        <dbReference type="ARBA" id="ARBA00022898"/>
    </source>
</evidence>
<keyword evidence="1" id="KW-0662">Pyridine nucleotide biosynthesis</keyword>
<comment type="caution">
    <text evidence="6">The sequence shown here is derived from an EMBL/GenBank/DDBJ whole genome shotgun (WGS) entry which is preliminary data.</text>
</comment>
<dbReference type="GO" id="GO:0043420">
    <property type="term" value="P:anthranilate metabolic process"/>
    <property type="evidence" value="ECO:0007669"/>
    <property type="project" value="TreeGrafter"/>
</dbReference>
<keyword evidence="2" id="KW-0378">Hydrolase</keyword>
<dbReference type="AlphaFoldDB" id="A0A917K7L1"/>
<evidence type="ECO:0000256" key="2">
    <source>
        <dbReference type="ARBA" id="ARBA00022801"/>
    </source>
</evidence>
<name>A0A917K7L1_9PSEU</name>
<dbReference type="Pfam" id="PF22580">
    <property type="entry name" value="KYNU_C"/>
    <property type="match status" value="1"/>
</dbReference>
<dbReference type="EMBL" id="BMMT01000018">
    <property type="protein sequence ID" value="GGJ01109.1"/>
    <property type="molecule type" value="Genomic_DNA"/>
</dbReference>
<evidence type="ECO:0000313" key="6">
    <source>
        <dbReference type="EMBL" id="GGJ01109.1"/>
    </source>
</evidence>
<dbReference type="RefSeq" id="WP_188990481.1">
    <property type="nucleotide sequence ID" value="NZ_BMMT01000018.1"/>
</dbReference>
<protein>
    <submittedName>
        <fullName evidence="6">Kynureninase</fullName>
    </submittedName>
</protein>
<evidence type="ECO:0000313" key="7">
    <source>
        <dbReference type="Proteomes" id="UP000597989"/>
    </source>
</evidence>
<feature type="domain" description="Aminotransferase class V" evidence="5">
    <location>
        <begin position="151"/>
        <end position="226"/>
    </location>
</feature>
<dbReference type="Pfam" id="PF00266">
    <property type="entry name" value="Aminotran_5"/>
    <property type="match status" value="1"/>
</dbReference>
<evidence type="ECO:0000256" key="1">
    <source>
        <dbReference type="ARBA" id="ARBA00022642"/>
    </source>
</evidence>
<dbReference type="Gene3D" id="3.40.640.10">
    <property type="entry name" value="Type I PLP-dependent aspartate aminotransferase-like (Major domain)"/>
    <property type="match status" value="1"/>
</dbReference>
<evidence type="ECO:0000259" key="5">
    <source>
        <dbReference type="Pfam" id="PF00266"/>
    </source>
</evidence>
<dbReference type="InterPro" id="IPR015424">
    <property type="entry name" value="PyrdxlP-dep_Trfase"/>
</dbReference>
<keyword evidence="3" id="KW-0663">Pyridoxal phosphate</keyword>
<gene>
    <name evidence="6" type="primary">kynU</name>
    <name evidence="6" type="ORF">GCM10011581_42850</name>
</gene>
<sequence length="407" mass="43293">MWTSSRPTAEALDDADQLAGLRARYDLPPGLIRLDGDSGGPLPRTAPARLRRFVDHRRDPHTAKPRGESDWRREARLAAAALAPLIGAAPDELSIAESTSISLFKGLLAAARLRPERPILAVGRDCFPADRYLARSAADFIGGRLHLLDSVDDLAALPPDQVAVVALSHTDVRSGAVRAAAATTAEIHRLGALVLWDLSGSAGALDVDLHAWGADFAIGCGHRFLGGGAGAPAYSFVAGHHRSRLPTGWCHAAGVPHPLADGFTGSVSTLSLCDLRTSLSILDGVSTAALAAKAAGLVELFLEQLESFCPETRITVLPPPSGMSRGAQLTLLHPQAQRIAHALRARDVVVDYAEPDLIRLNFAPSWLRYVDIWEATEQLHATLHEVQRPADSEPGVVAPRGGFPRLA</sequence>
<dbReference type="PANTHER" id="PTHR14084">
    <property type="entry name" value="KYNURENINASE"/>
    <property type="match status" value="1"/>
</dbReference>